<name>A0A8B9Q2F3_APTOW</name>
<keyword evidence="12" id="KW-0496">Mitochondrion</keyword>
<protein>
    <recommendedName>
        <fullName evidence="5">NADH dehydrogenase [ubiquinone] 1 beta subcomplex subunit 4</fullName>
    </recommendedName>
    <alternativeName>
        <fullName evidence="14">Complex I-B15</fullName>
    </alternativeName>
    <alternativeName>
        <fullName evidence="15">NADH-ubiquinone oxidoreductase B15 subunit</fullName>
    </alternativeName>
</protein>
<keyword evidence="18" id="KW-1185">Reference proteome</keyword>
<evidence type="ECO:0000256" key="7">
    <source>
        <dbReference type="ARBA" id="ARBA00022660"/>
    </source>
</evidence>
<evidence type="ECO:0000256" key="16">
    <source>
        <dbReference type="SAM" id="Phobius"/>
    </source>
</evidence>
<feature type="transmembrane region" description="Helical" evidence="16">
    <location>
        <begin position="95"/>
        <end position="113"/>
    </location>
</feature>
<keyword evidence="6" id="KW-0813">Transport</keyword>
<keyword evidence="10" id="KW-0249">Electron transport</keyword>
<keyword evidence="11 16" id="KW-1133">Transmembrane helix</keyword>
<accession>A0A8B9Q2F3</accession>
<proteinExistence type="inferred from homology"/>
<evidence type="ECO:0000256" key="4">
    <source>
        <dbReference type="ARBA" id="ARBA00011533"/>
    </source>
</evidence>
<evidence type="ECO:0000256" key="11">
    <source>
        <dbReference type="ARBA" id="ARBA00022989"/>
    </source>
</evidence>
<keyword evidence="7" id="KW-0679">Respiratory chain</keyword>
<sequence>MAAGPAGGSAAEAYRPNRYVSLPAELDPATYDASPEKRRAEAERLAIRARLKRQYQLQLNDPHRPAVIEDPALIRWAYARTQNVYPTFRPTPKTSFLGVVSAVGPILFWIYVFKADRDRKEKLIQEGYLPDNKGFSWQPPTEKQFEMPCSDGRKPPQCVQYQSATLRKISEHLAKEPGSLFKNKVQSWHRHMSSELREGDGMGPTAQLVPNHRIWMAQE</sequence>
<dbReference type="AlphaFoldDB" id="A0A8B9Q2F3"/>
<comment type="similarity">
    <text evidence="3">Belongs to the complex I NDUFB4 subunit family.</text>
</comment>
<evidence type="ECO:0000256" key="12">
    <source>
        <dbReference type="ARBA" id="ARBA00023128"/>
    </source>
</evidence>
<dbReference type="PANTHER" id="PTHR15469">
    <property type="entry name" value="NADH-UBIQUINONE OXIDOREDUCTASE B15 SUBUNIT"/>
    <property type="match status" value="1"/>
</dbReference>
<dbReference type="PANTHER" id="PTHR15469:SF0">
    <property type="entry name" value="NADH DEHYDROGENASE [UBIQUINONE] 1 BETA SUBCOMPLEX SUBUNIT 4"/>
    <property type="match status" value="1"/>
</dbReference>
<evidence type="ECO:0000256" key="5">
    <source>
        <dbReference type="ARBA" id="ARBA00018681"/>
    </source>
</evidence>
<dbReference type="Proteomes" id="UP000694424">
    <property type="component" value="Unplaced"/>
</dbReference>
<dbReference type="InterPro" id="IPR009866">
    <property type="entry name" value="NADH_UbQ_OxRdtase_NDUFB4_su"/>
</dbReference>
<comment type="subunit">
    <text evidence="4">Complex I is composed of 45 different subunits.</text>
</comment>
<organism evidence="17 18">
    <name type="scientific">Apteryx owenii</name>
    <name type="common">Little spotted kiwi</name>
    <dbReference type="NCBI Taxonomy" id="8824"/>
    <lineage>
        <taxon>Eukaryota</taxon>
        <taxon>Metazoa</taxon>
        <taxon>Chordata</taxon>
        <taxon>Craniata</taxon>
        <taxon>Vertebrata</taxon>
        <taxon>Euteleostomi</taxon>
        <taxon>Archelosauria</taxon>
        <taxon>Archosauria</taxon>
        <taxon>Dinosauria</taxon>
        <taxon>Saurischia</taxon>
        <taxon>Theropoda</taxon>
        <taxon>Coelurosauria</taxon>
        <taxon>Aves</taxon>
        <taxon>Palaeognathae</taxon>
        <taxon>Apterygiformes</taxon>
        <taxon>Apterygidae</taxon>
        <taxon>Apteryx</taxon>
    </lineage>
</organism>
<evidence type="ECO:0000256" key="9">
    <source>
        <dbReference type="ARBA" id="ARBA00022792"/>
    </source>
</evidence>
<dbReference type="Ensembl" id="ENSAOWT00000023231.1">
    <property type="protein sequence ID" value="ENSAOWP00000020500.1"/>
    <property type="gene ID" value="ENSAOWG00000013871.1"/>
</dbReference>
<keyword evidence="8 16" id="KW-0812">Transmembrane</keyword>
<evidence type="ECO:0000256" key="3">
    <source>
        <dbReference type="ARBA" id="ARBA00007260"/>
    </source>
</evidence>
<evidence type="ECO:0000256" key="13">
    <source>
        <dbReference type="ARBA" id="ARBA00023136"/>
    </source>
</evidence>
<evidence type="ECO:0000256" key="8">
    <source>
        <dbReference type="ARBA" id="ARBA00022692"/>
    </source>
</evidence>
<evidence type="ECO:0000256" key="15">
    <source>
        <dbReference type="ARBA" id="ARBA00030987"/>
    </source>
</evidence>
<evidence type="ECO:0000256" key="14">
    <source>
        <dbReference type="ARBA" id="ARBA00030212"/>
    </source>
</evidence>
<evidence type="ECO:0000313" key="18">
    <source>
        <dbReference type="Proteomes" id="UP000694424"/>
    </source>
</evidence>
<comment type="function">
    <text evidence="1">Accessory subunit of the mitochondrial membrane respiratory chain NADH dehydrogenase (Complex I), that is believed not to be involved in catalysis. Complex I functions in the transfer of electrons from NADH to the respiratory chain. The immediate electron acceptor for the enzyme is believed to be ubiquinone.</text>
</comment>
<evidence type="ECO:0000256" key="6">
    <source>
        <dbReference type="ARBA" id="ARBA00022448"/>
    </source>
</evidence>
<keyword evidence="9" id="KW-0999">Mitochondrion inner membrane</keyword>
<dbReference type="Pfam" id="PF07225">
    <property type="entry name" value="NDUF_B4"/>
    <property type="match status" value="1"/>
</dbReference>
<comment type="subcellular location">
    <subcellularLocation>
        <location evidence="2">Mitochondrion inner membrane</location>
        <topology evidence="2">Single-pass membrane protein</topology>
        <orientation evidence="2">Matrix side</orientation>
    </subcellularLocation>
</comment>
<reference evidence="17" key="1">
    <citation type="submission" date="2025-08" db="UniProtKB">
        <authorList>
            <consortium name="Ensembl"/>
        </authorList>
    </citation>
    <scope>IDENTIFICATION</scope>
</reference>
<keyword evidence="13 16" id="KW-0472">Membrane</keyword>
<reference evidence="17" key="2">
    <citation type="submission" date="2025-09" db="UniProtKB">
        <authorList>
            <consortium name="Ensembl"/>
        </authorList>
    </citation>
    <scope>IDENTIFICATION</scope>
</reference>
<evidence type="ECO:0000256" key="10">
    <source>
        <dbReference type="ARBA" id="ARBA00022982"/>
    </source>
</evidence>
<evidence type="ECO:0000256" key="2">
    <source>
        <dbReference type="ARBA" id="ARBA00004298"/>
    </source>
</evidence>
<dbReference type="GO" id="GO:0005743">
    <property type="term" value="C:mitochondrial inner membrane"/>
    <property type="evidence" value="ECO:0007669"/>
    <property type="project" value="UniProtKB-SubCell"/>
</dbReference>
<evidence type="ECO:0000313" key="17">
    <source>
        <dbReference type="Ensembl" id="ENSAOWP00000020500.1"/>
    </source>
</evidence>
<evidence type="ECO:0000256" key="1">
    <source>
        <dbReference type="ARBA" id="ARBA00003195"/>
    </source>
</evidence>